<dbReference type="EMBL" id="PQFF01000218">
    <property type="protein sequence ID" value="RHZ72845.1"/>
    <property type="molecule type" value="Genomic_DNA"/>
</dbReference>
<dbReference type="OrthoDB" id="2318730at2759"/>
<accession>A0A397IB29</accession>
<reference evidence="1 2" key="1">
    <citation type="submission" date="2018-08" db="EMBL/GenBank/DDBJ databases">
        <title>Genome and evolution of the arbuscular mycorrhizal fungus Diversispora epigaea (formerly Glomus versiforme) and its bacterial endosymbionts.</title>
        <authorList>
            <person name="Sun X."/>
            <person name="Fei Z."/>
            <person name="Harrison M."/>
        </authorList>
    </citation>
    <scope>NUCLEOTIDE SEQUENCE [LARGE SCALE GENOMIC DNA]</scope>
    <source>
        <strain evidence="1 2">IT104</strain>
    </source>
</reference>
<name>A0A397IB29_9GLOM</name>
<dbReference type="STRING" id="1348612.A0A397IB29"/>
<evidence type="ECO:0000313" key="2">
    <source>
        <dbReference type="Proteomes" id="UP000266861"/>
    </source>
</evidence>
<protein>
    <submittedName>
        <fullName evidence="1">Uncharacterized protein</fullName>
    </submittedName>
</protein>
<proteinExistence type="predicted"/>
<organism evidence="1 2">
    <name type="scientific">Diversispora epigaea</name>
    <dbReference type="NCBI Taxonomy" id="1348612"/>
    <lineage>
        <taxon>Eukaryota</taxon>
        <taxon>Fungi</taxon>
        <taxon>Fungi incertae sedis</taxon>
        <taxon>Mucoromycota</taxon>
        <taxon>Glomeromycotina</taxon>
        <taxon>Glomeromycetes</taxon>
        <taxon>Diversisporales</taxon>
        <taxon>Diversisporaceae</taxon>
        <taxon>Diversispora</taxon>
    </lineage>
</organism>
<dbReference type="Proteomes" id="UP000266861">
    <property type="component" value="Unassembled WGS sequence"/>
</dbReference>
<keyword evidence="2" id="KW-1185">Reference proteome</keyword>
<sequence length="231" mass="26042">MTSTYTWLTTQGLLPSTRKLGKLKIRMAIYLNNNEKDALLGLNCSVETAKKTLYNAGIRSHIAAKKPFDSEIMQTNTLVGAKKIRTNLPMIEIKGRLVFCDEYKEKKEKRNANTYIKILETQLLPFSNAAHELISPHRKHLQIVRERYPVTKNFLKTALSEELSKFDVSILRKVVDSMLQRIEAAALDAKGGLTRKLFNSLNLSSGSRFLPSVIFNGTIGNNNSYSSLTAY</sequence>
<comment type="caution">
    <text evidence="1">The sequence shown here is derived from an EMBL/GenBank/DDBJ whole genome shotgun (WGS) entry which is preliminary data.</text>
</comment>
<dbReference type="AlphaFoldDB" id="A0A397IB29"/>
<evidence type="ECO:0000313" key="1">
    <source>
        <dbReference type="EMBL" id="RHZ72845.1"/>
    </source>
</evidence>
<gene>
    <name evidence="1" type="ORF">Glove_236g10</name>
</gene>